<accession>A0A843X0E8</accession>
<evidence type="ECO:0000256" key="2">
    <source>
        <dbReference type="ARBA" id="ARBA00022723"/>
    </source>
</evidence>
<name>A0A843X0E8_COLES</name>
<keyword evidence="7" id="KW-0689">Ribosomal protein</keyword>
<keyword evidence="3" id="KW-0699">rRNA-binding</keyword>
<dbReference type="InterPro" id="IPR011331">
    <property type="entry name" value="Ribosomal_eL37/eL43"/>
</dbReference>
<evidence type="ECO:0000256" key="6">
    <source>
        <dbReference type="ARBA" id="ARBA00022884"/>
    </source>
</evidence>
<dbReference type="GO" id="GO:0022625">
    <property type="term" value="C:cytosolic large ribosomal subunit"/>
    <property type="evidence" value="ECO:0007669"/>
    <property type="project" value="TreeGrafter"/>
</dbReference>
<dbReference type="PANTHER" id="PTHR10768:SF44">
    <property type="entry name" value="RIBOSOMAL PROTEIN L37"/>
    <property type="match status" value="1"/>
</dbReference>
<dbReference type="PANTHER" id="PTHR10768">
    <property type="entry name" value="60S RIBOSOMAL PROTEIN L37"/>
    <property type="match status" value="1"/>
</dbReference>
<dbReference type="Pfam" id="PF01907">
    <property type="entry name" value="Ribosomal_L37e"/>
    <property type="match status" value="1"/>
</dbReference>
<evidence type="ECO:0000256" key="4">
    <source>
        <dbReference type="ARBA" id="ARBA00022771"/>
    </source>
</evidence>
<evidence type="ECO:0000256" key="3">
    <source>
        <dbReference type="ARBA" id="ARBA00022730"/>
    </source>
</evidence>
<dbReference type="SUPFAM" id="SSF57829">
    <property type="entry name" value="Zn-binding ribosomal proteins"/>
    <property type="match status" value="1"/>
</dbReference>
<reference evidence="9" key="1">
    <citation type="submission" date="2017-07" db="EMBL/GenBank/DDBJ databases">
        <title>Taro Niue Genome Assembly and Annotation.</title>
        <authorList>
            <person name="Atibalentja N."/>
            <person name="Keating K."/>
            <person name="Fields C.J."/>
        </authorList>
    </citation>
    <scope>NUCLEOTIDE SEQUENCE</scope>
    <source>
        <strain evidence="9">Niue_2</strain>
        <tissue evidence="9">Leaf</tissue>
    </source>
</reference>
<dbReference type="OrthoDB" id="528079at2759"/>
<dbReference type="InterPro" id="IPR001569">
    <property type="entry name" value="Ribosomal_eL37"/>
</dbReference>
<keyword evidence="2" id="KW-0479">Metal-binding</keyword>
<keyword evidence="8" id="KW-0687">Ribonucleoprotein</keyword>
<dbReference type="EMBL" id="NMUH01004665">
    <property type="protein sequence ID" value="MQM10415.1"/>
    <property type="molecule type" value="Genomic_DNA"/>
</dbReference>
<dbReference type="Gene3D" id="2.20.25.30">
    <property type="match status" value="2"/>
</dbReference>
<dbReference type="GO" id="GO:0008270">
    <property type="term" value="F:zinc ion binding"/>
    <property type="evidence" value="ECO:0007669"/>
    <property type="project" value="UniProtKB-KW"/>
</dbReference>
<gene>
    <name evidence="9" type="ORF">Taro_043310</name>
</gene>
<keyword evidence="5" id="KW-0862">Zinc</keyword>
<protein>
    <submittedName>
        <fullName evidence="9">Uncharacterized protein</fullName>
    </submittedName>
</protein>
<dbReference type="GO" id="GO:0003735">
    <property type="term" value="F:structural constituent of ribosome"/>
    <property type="evidence" value="ECO:0007669"/>
    <property type="project" value="InterPro"/>
</dbReference>
<keyword evidence="4" id="KW-0863">Zinc-finger</keyword>
<proteinExistence type="inferred from homology"/>
<dbReference type="Proteomes" id="UP000652761">
    <property type="component" value="Unassembled WGS sequence"/>
</dbReference>
<dbReference type="GO" id="GO:0006412">
    <property type="term" value="P:translation"/>
    <property type="evidence" value="ECO:0007669"/>
    <property type="project" value="InterPro"/>
</dbReference>
<keyword evidence="10" id="KW-1185">Reference proteome</keyword>
<evidence type="ECO:0000313" key="10">
    <source>
        <dbReference type="Proteomes" id="UP000652761"/>
    </source>
</evidence>
<feature type="non-terminal residue" evidence="9">
    <location>
        <position position="1"/>
    </location>
</feature>
<dbReference type="AlphaFoldDB" id="A0A843X0E8"/>
<organism evidence="9 10">
    <name type="scientific">Colocasia esculenta</name>
    <name type="common">Wild taro</name>
    <name type="synonym">Arum esculentum</name>
    <dbReference type="NCBI Taxonomy" id="4460"/>
    <lineage>
        <taxon>Eukaryota</taxon>
        <taxon>Viridiplantae</taxon>
        <taxon>Streptophyta</taxon>
        <taxon>Embryophyta</taxon>
        <taxon>Tracheophyta</taxon>
        <taxon>Spermatophyta</taxon>
        <taxon>Magnoliopsida</taxon>
        <taxon>Liliopsida</taxon>
        <taxon>Araceae</taxon>
        <taxon>Aroideae</taxon>
        <taxon>Colocasieae</taxon>
        <taxon>Colocasia</taxon>
    </lineage>
</organism>
<keyword evidence="6" id="KW-0694">RNA-binding</keyword>
<evidence type="ECO:0000256" key="7">
    <source>
        <dbReference type="ARBA" id="ARBA00022980"/>
    </source>
</evidence>
<dbReference type="GO" id="GO:0019843">
    <property type="term" value="F:rRNA binding"/>
    <property type="evidence" value="ECO:0007669"/>
    <property type="project" value="UniProtKB-KW"/>
</dbReference>
<evidence type="ECO:0000256" key="5">
    <source>
        <dbReference type="ARBA" id="ARBA00022833"/>
    </source>
</evidence>
<comment type="caution">
    <text evidence="9">The sequence shown here is derived from an EMBL/GenBank/DDBJ whole genome shotgun (WGS) entry which is preliminary data.</text>
</comment>
<sequence>LSHGRLCTHLHVRLRAGPQTWPRSARPPHQLAWAAWPRTSPHWAIWPSWPPRWFALAVATREATNAAPITVDAQDTHASAWVVVCAKDVTAPWAAVTVPTWAMDPAVDVTALACMEAFHVACRHAIAAFMATICTACMAAVHVASGCTNCASSLSTCSASTTPVNCVLCSPASNVIWKGTESFRKRRNKTHTLCVRCGRRSFHLQKSRCSSCGYPSSRIRKCNLSSCCTFARREPPLLGSSMKAILRKTTGTGRMRYLRHVPRRFKTGFREGTQAAPTKQSAASP</sequence>
<evidence type="ECO:0000313" key="9">
    <source>
        <dbReference type="EMBL" id="MQM10415.1"/>
    </source>
</evidence>
<evidence type="ECO:0000256" key="8">
    <source>
        <dbReference type="ARBA" id="ARBA00023274"/>
    </source>
</evidence>
<dbReference type="InterPro" id="IPR011332">
    <property type="entry name" value="Ribosomal_zn-bd"/>
</dbReference>
<comment type="similarity">
    <text evidence="1">Belongs to the eukaryotic ribosomal protein eL37 family.</text>
</comment>
<evidence type="ECO:0000256" key="1">
    <source>
        <dbReference type="ARBA" id="ARBA00009805"/>
    </source>
</evidence>